<dbReference type="AlphaFoldDB" id="A0A226D5V9"/>
<dbReference type="STRING" id="158441.A0A226D5V9"/>
<evidence type="ECO:0000313" key="1">
    <source>
        <dbReference type="EMBL" id="OXA40935.1"/>
    </source>
</evidence>
<sequence length="768" mass="86596">MILFVYLADNILKLGDPTTLIVAPTRQQPSNSTDISQADKSFNITPPIRTFVGRENELVQVKEYFKEKRTCVVTSAMGGQGKTQLCKKFVEQIQEENPSQIVTWFQGDTYDQLVTSISQYTEQLGLQLVVIDNVDSEYDGFPEVIEEFTDSSASVLITTRRANLLHGETEQLKLQSLSDEDAYKLVHNALKNVDHADVQLLCKLLGNHALACAQAVAYIRAQQNCSTAGKGYKISDYITEFNQDKAELVKYKLKLSKYDETIYLVVNKTMKFIREADGQQGEMSQKIMDVLCLVRPDGIMVEYLNKLVGQYVLGMLGRPMKLVEILQKVDQLAEDDKYIRLKYFNAGLFRLQEFSLINLDYEEVSVHRRVQKIAKIDSEYAAGYVLIPIVELEKTTAPELRHVMSIWDSIVTHDKNRAVFTKPNMAHQIFSRMKELPMVTELVAFAKTNYDLLSILFGKESIPARLIQFCIGWALTENGKFQDAIETFETMLATPTSNEIADERYAEELKVRIQAAKVCLNVTDGKLDGNLEKNLTPFINIFSDQLTNSDIFNSIDLEKPLQKLAQNPEKLDAISSKMTDMFMTEKSFADENDLAKLRRLVELSESDDFGEALEEILEMVCGEETPVQNLIELVKTVIGDEPIAPSSGAKGDEFVSLLDRFGKLATSLELTAAGKHSEAITNLRELHESFKTKYGEAHKITLSTRSALSDSLWEAGNKEEALQIKREVVAVEKKARGLDHPMTLRNIQLLAEWEAAMATTNMNQHPVP</sequence>
<evidence type="ECO:0008006" key="3">
    <source>
        <dbReference type="Google" id="ProtNLM"/>
    </source>
</evidence>
<name>A0A226D5V9_FOLCA</name>
<dbReference type="PANTHER" id="PTHR46082:SF6">
    <property type="entry name" value="AAA+ ATPASE DOMAIN-CONTAINING PROTEIN-RELATED"/>
    <property type="match status" value="1"/>
</dbReference>
<dbReference type="Proteomes" id="UP000198287">
    <property type="component" value="Unassembled WGS sequence"/>
</dbReference>
<comment type="caution">
    <text evidence="1">The sequence shown here is derived from an EMBL/GenBank/DDBJ whole genome shotgun (WGS) entry which is preliminary data.</text>
</comment>
<keyword evidence="2" id="KW-1185">Reference proteome</keyword>
<accession>A0A226D5V9</accession>
<protein>
    <recommendedName>
        <fullName evidence="3">NB-ARC domain-containing protein</fullName>
    </recommendedName>
</protein>
<dbReference type="EMBL" id="LNIX01000031">
    <property type="protein sequence ID" value="OXA40935.1"/>
    <property type="molecule type" value="Genomic_DNA"/>
</dbReference>
<dbReference type="SUPFAM" id="SSF52540">
    <property type="entry name" value="P-loop containing nucleoside triphosphate hydrolases"/>
    <property type="match status" value="1"/>
</dbReference>
<dbReference type="PANTHER" id="PTHR46082">
    <property type="entry name" value="ATP/GTP-BINDING PROTEIN-RELATED"/>
    <property type="match status" value="1"/>
</dbReference>
<dbReference type="InterPro" id="IPR011990">
    <property type="entry name" value="TPR-like_helical_dom_sf"/>
</dbReference>
<dbReference type="Gene3D" id="1.25.40.10">
    <property type="entry name" value="Tetratricopeptide repeat domain"/>
    <property type="match status" value="1"/>
</dbReference>
<evidence type="ECO:0000313" key="2">
    <source>
        <dbReference type="Proteomes" id="UP000198287"/>
    </source>
</evidence>
<proteinExistence type="predicted"/>
<organism evidence="1 2">
    <name type="scientific">Folsomia candida</name>
    <name type="common">Springtail</name>
    <dbReference type="NCBI Taxonomy" id="158441"/>
    <lineage>
        <taxon>Eukaryota</taxon>
        <taxon>Metazoa</taxon>
        <taxon>Ecdysozoa</taxon>
        <taxon>Arthropoda</taxon>
        <taxon>Hexapoda</taxon>
        <taxon>Collembola</taxon>
        <taxon>Entomobryomorpha</taxon>
        <taxon>Isotomoidea</taxon>
        <taxon>Isotomidae</taxon>
        <taxon>Proisotominae</taxon>
        <taxon>Folsomia</taxon>
    </lineage>
</organism>
<dbReference type="InterPro" id="IPR027417">
    <property type="entry name" value="P-loop_NTPase"/>
</dbReference>
<reference evidence="1 2" key="1">
    <citation type="submission" date="2015-12" db="EMBL/GenBank/DDBJ databases">
        <title>The genome of Folsomia candida.</title>
        <authorList>
            <person name="Faddeeva A."/>
            <person name="Derks M.F."/>
            <person name="Anvar Y."/>
            <person name="Smit S."/>
            <person name="Van Straalen N."/>
            <person name="Roelofs D."/>
        </authorList>
    </citation>
    <scope>NUCLEOTIDE SEQUENCE [LARGE SCALE GENOMIC DNA]</scope>
    <source>
        <strain evidence="1 2">VU population</strain>
        <tissue evidence="1">Whole body</tissue>
    </source>
</reference>
<dbReference type="OrthoDB" id="7617259at2759"/>
<gene>
    <name evidence="1" type="ORF">Fcan01_24388</name>
</gene>
<dbReference type="InterPro" id="IPR053137">
    <property type="entry name" value="NLR-like"/>
</dbReference>
<dbReference type="Gene3D" id="3.40.50.300">
    <property type="entry name" value="P-loop containing nucleotide triphosphate hydrolases"/>
    <property type="match status" value="1"/>
</dbReference>